<dbReference type="Pfam" id="PF00018">
    <property type="entry name" value="SH3_1"/>
    <property type="match status" value="1"/>
</dbReference>
<dbReference type="InterPro" id="IPR042772">
    <property type="entry name" value="SH3TC1/SH3TC2"/>
</dbReference>
<sequence>MLVCSLQLRYSVNRKGKKFTQEETHLKSVPNRAEDFRLIFCSPERADSTSSKANLEHMYSSKLSLCVSDSIVGHWKINKDQYEQSETPLGGPQTGLPNRELKKKHMVQWEGKSQTLDENNSTDAEPCTVNTAVLIMNDMSKESISSETKGSLQTIDCIEESSEKFVDPVEHFPTDISLQLVMVKRKSGLPDPRLQGKLRARLRLLENDSKEVMAVFGELSARLLSIHSDQDLIIVTFKTFEEIWKFSTYYSLGFLNHCMENMLLDQSFWLSSVEDSEEEEVGVEVCISDGYLNLMYRGLLMQEGTFFVHCPDKQIREATVVDSELKIHQNSEDTQEPAPINQTLHFKASLKPVSPFHQWFLKTHSLASHVDVFSGSHCQVSNQIAMGSCVALVDYESDVPEEISFKNGERIEIVGFFIECMPWFVGQHTDTGKTGFVKSSHVKPDIRENDPANKEFLHEEEKIFFREEAIYDYEKARLLLKQLSETDVCTVYKLDTVEDKDSKAAEDLDVQTPSNCNPVIRKATMKETSWKSLHGEIHSKITEIQVEDNPKWSVDKVGSSGKETEMTCFCINQEFNSGPDSLQSLLLFLNYKAYQPCFKDLYDISCSFLKNIFHGYSEEEDVVRYLSTVREAAKKASMNWALIRVCFLLGRICTKKHKFSQARVYFEEALGVIRGEFSDIFLVVALYTNLTEIYLKQSNREKYLPIFDKVASLLMVIPNCICSSKMESVLLKYALKNAVLSQDQHSEARACFLLVKLYTHLKQYEEALPFLERLQALNSSLHSNCMILSLNCYFRLSDVYTHKCLPHLALSCVKAASQRSTMFMGYMKSVECILKNASKLYGLKKTGQIYPTQIAPYLRRALSLVSTEEEKKLASILCASLSELYAWHKEHKKAIICMRKAFDTVAFSDPKEVRNSLVSLGWLYILDGQNNIALDIFNDILECENSTCQQSGVIYNLSAIALRKNNETKQAAVHYYKARHISEEMGERSNQAIVLANFGILCLHVHAYSLAELYLIKSTMLFCRLQDKKSSIDFIQVLLLLGHYYINGSFKEKGRIYYEWALLVAMEANNFEKQLQALQLLCQFCRTIAVDEAQCIIYNKYQLSLVRKMSDKVFESQILETISHLYLSLGTERAYRSALEYTKRSLGIFIDLQQKDKEAFGWLQAGKIYHVLGQRELVDLYIQVAQEAALCTGDPRIAMELFEGAGDIYANGTREREKAVPFYRDRALPLIVKTGNRRAELKLCNKLVELLLHLKAYDECLDYAKASLSLSITVGNQLNERIAYHRLAGIYHHLGQCELAEHYYLKALSLCPSPLEFDEEAVYYMKVYLILGDITFYDLKDPFDAAGYYHLALAAAMDVGNKKAQLKIYTKLAIIYHNFLVDREMSLFFYKKARIFASELNVRRINLSADQRYQSTAWTDANNLM</sequence>
<protein>
    <recommendedName>
        <fullName evidence="4">SH3 domain-containing protein</fullName>
    </recommendedName>
</protein>
<evidence type="ECO:0000313" key="5">
    <source>
        <dbReference type="EMBL" id="KAJ1213985.1"/>
    </source>
</evidence>
<dbReference type="Gene3D" id="2.30.30.40">
    <property type="entry name" value="SH3 Domains"/>
    <property type="match status" value="1"/>
</dbReference>
<evidence type="ECO:0000313" key="6">
    <source>
        <dbReference type="Proteomes" id="UP001066276"/>
    </source>
</evidence>
<dbReference type="CDD" id="cd11885">
    <property type="entry name" value="SH3_SH3TC"/>
    <property type="match status" value="1"/>
</dbReference>
<keyword evidence="3" id="KW-0802">TPR repeat</keyword>
<dbReference type="PANTHER" id="PTHR22647">
    <property type="entry name" value="SH3 DOMAIN AND TETRATRICOPEPTIDE REPEATS CONTAINING PROTEIN"/>
    <property type="match status" value="1"/>
</dbReference>
<evidence type="ECO:0000256" key="1">
    <source>
        <dbReference type="ARBA" id="ARBA00022443"/>
    </source>
</evidence>
<dbReference type="Pfam" id="PF13181">
    <property type="entry name" value="TPR_8"/>
    <property type="match status" value="1"/>
</dbReference>
<dbReference type="SUPFAM" id="SSF50044">
    <property type="entry name" value="SH3-domain"/>
    <property type="match status" value="1"/>
</dbReference>
<dbReference type="Proteomes" id="UP001066276">
    <property type="component" value="Chromosome 1_1"/>
</dbReference>
<dbReference type="EMBL" id="JANPWB010000001">
    <property type="protein sequence ID" value="KAJ1213985.1"/>
    <property type="molecule type" value="Genomic_DNA"/>
</dbReference>
<keyword evidence="1 2" id="KW-0728">SH3 domain</keyword>
<dbReference type="Gene3D" id="1.25.40.10">
    <property type="entry name" value="Tetratricopeptide repeat domain"/>
    <property type="match status" value="3"/>
</dbReference>
<feature type="domain" description="SH3" evidence="4">
    <location>
        <begin position="384"/>
        <end position="447"/>
    </location>
</feature>
<name>A0AAV7WMG8_PLEWA</name>
<dbReference type="InterPro" id="IPR019734">
    <property type="entry name" value="TPR_rpt"/>
</dbReference>
<dbReference type="SMART" id="SM00326">
    <property type="entry name" value="SH3"/>
    <property type="match status" value="1"/>
</dbReference>
<gene>
    <name evidence="5" type="ORF">NDU88_001614</name>
</gene>
<dbReference type="SUPFAM" id="SSF48452">
    <property type="entry name" value="TPR-like"/>
    <property type="match status" value="3"/>
</dbReference>
<evidence type="ECO:0000256" key="3">
    <source>
        <dbReference type="PROSITE-ProRule" id="PRU00339"/>
    </source>
</evidence>
<keyword evidence="6" id="KW-1185">Reference proteome</keyword>
<evidence type="ECO:0000256" key="2">
    <source>
        <dbReference type="PROSITE-ProRule" id="PRU00192"/>
    </source>
</evidence>
<evidence type="ECO:0000259" key="4">
    <source>
        <dbReference type="PROSITE" id="PS50002"/>
    </source>
</evidence>
<dbReference type="PANTHER" id="PTHR22647:SF3">
    <property type="entry name" value="SH3 DOMAIN AND TETRATRICOPEPTIDE REPEAT-CONTAINING PROTEIN 1"/>
    <property type="match status" value="1"/>
</dbReference>
<dbReference type="Pfam" id="PF13424">
    <property type="entry name" value="TPR_12"/>
    <property type="match status" value="1"/>
</dbReference>
<dbReference type="SMART" id="SM00028">
    <property type="entry name" value="TPR"/>
    <property type="match status" value="6"/>
</dbReference>
<dbReference type="InterPro" id="IPR001452">
    <property type="entry name" value="SH3_domain"/>
</dbReference>
<dbReference type="InterPro" id="IPR036028">
    <property type="entry name" value="SH3-like_dom_sf"/>
</dbReference>
<comment type="caution">
    <text evidence="5">The sequence shown here is derived from an EMBL/GenBank/DDBJ whole genome shotgun (WGS) entry which is preliminary data.</text>
</comment>
<feature type="repeat" description="TPR" evidence="3">
    <location>
        <begin position="1281"/>
        <end position="1314"/>
    </location>
</feature>
<accession>A0AAV7WMG8</accession>
<reference evidence="5" key="1">
    <citation type="journal article" date="2022" name="bioRxiv">
        <title>Sequencing and chromosome-scale assembly of the giantPleurodeles waltlgenome.</title>
        <authorList>
            <person name="Brown T."/>
            <person name="Elewa A."/>
            <person name="Iarovenko S."/>
            <person name="Subramanian E."/>
            <person name="Araus A.J."/>
            <person name="Petzold A."/>
            <person name="Susuki M."/>
            <person name="Suzuki K.-i.T."/>
            <person name="Hayashi T."/>
            <person name="Toyoda A."/>
            <person name="Oliveira C."/>
            <person name="Osipova E."/>
            <person name="Leigh N.D."/>
            <person name="Simon A."/>
            <person name="Yun M.H."/>
        </authorList>
    </citation>
    <scope>NUCLEOTIDE SEQUENCE</scope>
    <source>
        <strain evidence="5">20211129_DDA</strain>
        <tissue evidence="5">Liver</tissue>
    </source>
</reference>
<dbReference type="PROSITE" id="PS50005">
    <property type="entry name" value="TPR"/>
    <property type="match status" value="1"/>
</dbReference>
<dbReference type="PROSITE" id="PS50002">
    <property type="entry name" value="SH3"/>
    <property type="match status" value="1"/>
</dbReference>
<organism evidence="5 6">
    <name type="scientific">Pleurodeles waltl</name>
    <name type="common">Iberian ribbed newt</name>
    <dbReference type="NCBI Taxonomy" id="8319"/>
    <lineage>
        <taxon>Eukaryota</taxon>
        <taxon>Metazoa</taxon>
        <taxon>Chordata</taxon>
        <taxon>Craniata</taxon>
        <taxon>Vertebrata</taxon>
        <taxon>Euteleostomi</taxon>
        <taxon>Amphibia</taxon>
        <taxon>Batrachia</taxon>
        <taxon>Caudata</taxon>
        <taxon>Salamandroidea</taxon>
        <taxon>Salamandridae</taxon>
        <taxon>Pleurodelinae</taxon>
        <taxon>Pleurodeles</taxon>
    </lineage>
</organism>
<proteinExistence type="predicted"/>
<dbReference type="InterPro" id="IPR011990">
    <property type="entry name" value="TPR-like_helical_dom_sf"/>
</dbReference>